<dbReference type="Gene3D" id="3.30.300.30">
    <property type="match status" value="1"/>
</dbReference>
<dbReference type="Gene3D" id="3.40.50.12780">
    <property type="entry name" value="N-terminal domain of ligase-like"/>
    <property type="match status" value="1"/>
</dbReference>
<dbReference type="GO" id="GO:0016878">
    <property type="term" value="F:acid-thiol ligase activity"/>
    <property type="evidence" value="ECO:0007669"/>
    <property type="project" value="UniProtKB-ARBA"/>
</dbReference>
<dbReference type="SUPFAM" id="SSF56801">
    <property type="entry name" value="Acetyl-CoA synthetase-like"/>
    <property type="match status" value="1"/>
</dbReference>
<dbReference type="InterPro" id="IPR045851">
    <property type="entry name" value="AMP-bd_C_sf"/>
</dbReference>
<gene>
    <name evidence="3" type="ORF">SAMN05444336_104179</name>
</gene>
<feature type="domain" description="AMP-dependent synthetase/ligase" evidence="1">
    <location>
        <begin position="28"/>
        <end position="376"/>
    </location>
</feature>
<accession>A0A1H3AG74</accession>
<evidence type="ECO:0000313" key="4">
    <source>
        <dbReference type="Proteomes" id="UP000199118"/>
    </source>
</evidence>
<dbReference type="PROSITE" id="PS00455">
    <property type="entry name" value="AMP_BINDING"/>
    <property type="match status" value="1"/>
</dbReference>
<reference evidence="3 4" key="1">
    <citation type="submission" date="2016-10" db="EMBL/GenBank/DDBJ databases">
        <authorList>
            <person name="de Groot N.N."/>
        </authorList>
    </citation>
    <scope>NUCLEOTIDE SEQUENCE [LARGE SCALE GENOMIC DNA]</scope>
    <source>
        <strain evidence="3 4">DSM 17890</strain>
    </source>
</reference>
<dbReference type="Pfam" id="PF00501">
    <property type="entry name" value="AMP-binding"/>
    <property type="match status" value="1"/>
</dbReference>
<dbReference type="InterPro" id="IPR000873">
    <property type="entry name" value="AMP-dep_synth/lig_dom"/>
</dbReference>
<dbReference type="AlphaFoldDB" id="A0A1H3AG74"/>
<evidence type="ECO:0000259" key="2">
    <source>
        <dbReference type="Pfam" id="PF13193"/>
    </source>
</evidence>
<dbReference type="STRING" id="356660.SAMN05444336_104179"/>
<dbReference type="EMBL" id="FNMZ01000004">
    <property type="protein sequence ID" value="SDX28702.1"/>
    <property type="molecule type" value="Genomic_DNA"/>
</dbReference>
<dbReference type="Pfam" id="PF13193">
    <property type="entry name" value="AMP-binding_C"/>
    <property type="match status" value="1"/>
</dbReference>
<dbReference type="Proteomes" id="UP000199118">
    <property type="component" value="Unassembled WGS sequence"/>
</dbReference>
<evidence type="ECO:0000259" key="1">
    <source>
        <dbReference type="Pfam" id="PF00501"/>
    </source>
</evidence>
<dbReference type="RefSeq" id="WP_218133407.1">
    <property type="nucleotide sequence ID" value="NZ_FNMZ01000004.1"/>
</dbReference>
<dbReference type="InterPro" id="IPR050237">
    <property type="entry name" value="ATP-dep_AMP-bd_enzyme"/>
</dbReference>
<organism evidence="3 4">
    <name type="scientific">Albimonas donghaensis</name>
    <dbReference type="NCBI Taxonomy" id="356660"/>
    <lineage>
        <taxon>Bacteria</taxon>
        <taxon>Pseudomonadati</taxon>
        <taxon>Pseudomonadota</taxon>
        <taxon>Alphaproteobacteria</taxon>
        <taxon>Rhodobacterales</taxon>
        <taxon>Paracoccaceae</taxon>
        <taxon>Albimonas</taxon>
    </lineage>
</organism>
<evidence type="ECO:0000313" key="3">
    <source>
        <dbReference type="EMBL" id="SDX28702.1"/>
    </source>
</evidence>
<sequence>MTPILPARDGIDPATARRTGAVTVWEMFFERASEAPDAVALDLGDAVLTYGALAARATALHGHLAGRGLAPGDRVAILSENRAEYVEALMACARGGFILCCQNWRLAEAELAHCLGLVAPRATLASPRYAELAARLASAPLTFGAPYEAALSAAPEAPAPPDLDPESGLVILYTSGTTGLPKGALISHRAEIARAMCGATDLHVEPDEGFVAWAPMFHMVSTDSVFGTLMQGGRIFVTDGFDPDRLAAIVTREKLGRLTLMPGMITPFLDALDRNGGDPVGVRYAGVMADLVPHDQLVAVTSRLNAPYLNTFGSTETGSAPASRGRIGIGVAPTTLDKRQSSWSRLRLLDEDGNDVPPGEPGEAAVRGPGLFSGYWGAPEVNARDFRDGWFRMGDVFTRNPDGTLSFVDRRKYLIKSGGENIYPAEIERVLLADPRIIDAAVVRRPDPKWGEVPVAFVAARDPALTEAAVIELCRAAIARYKAPRAVRFVAEAELPRSATGKIKRHELEARLAAEPETATA</sequence>
<dbReference type="InterPro" id="IPR020845">
    <property type="entry name" value="AMP-binding_CS"/>
</dbReference>
<keyword evidence="4" id="KW-1185">Reference proteome</keyword>
<dbReference type="InterPro" id="IPR042099">
    <property type="entry name" value="ANL_N_sf"/>
</dbReference>
<dbReference type="InterPro" id="IPR025110">
    <property type="entry name" value="AMP-bd_C"/>
</dbReference>
<feature type="domain" description="AMP-binding enzyme C-terminal" evidence="2">
    <location>
        <begin position="426"/>
        <end position="502"/>
    </location>
</feature>
<protein>
    <submittedName>
        <fullName evidence="3">Fatty-acyl-CoA synthase</fullName>
    </submittedName>
</protein>
<name>A0A1H3AG74_9RHOB</name>
<proteinExistence type="predicted"/>
<dbReference type="PANTHER" id="PTHR43767">
    <property type="entry name" value="LONG-CHAIN-FATTY-ACID--COA LIGASE"/>
    <property type="match status" value="1"/>
</dbReference>
<dbReference type="PANTHER" id="PTHR43767:SF1">
    <property type="entry name" value="NONRIBOSOMAL PEPTIDE SYNTHASE PES1 (EUROFUNG)-RELATED"/>
    <property type="match status" value="1"/>
</dbReference>